<reference evidence="2" key="2">
    <citation type="submission" date="2015-03" db="UniProtKB">
        <authorList>
            <consortium name="EnsemblPlants"/>
        </authorList>
    </citation>
    <scope>IDENTIFICATION</scope>
</reference>
<dbReference type="EnsemblPlants" id="Bo1g094350.1">
    <property type="protein sequence ID" value="Bo1g094350.1"/>
    <property type="gene ID" value="Bo1g094350"/>
</dbReference>
<dbReference type="Gramene" id="Bo1g094350.1">
    <property type="protein sequence ID" value="Bo1g094350.1"/>
    <property type="gene ID" value="Bo1g094350"/>
</dbReference>
<dbReference type="AlphaFoldDB" id="A0A0D3AAG7"/>
<organism evidence="2 3">
    <name type="scientific">Brassica oleracea var. oleracea</name>
    <dbReference type="NCBI Taxonomy" id="109376"/>
    <lineage>
        <taxon>Eukaryota</taxon>
        <taxon>Viridiplantae</taxon>
        <taxon>Streptophyta</taxon>
        <taxon>Embryophyta</taxon>
        <taxon>Tracheophyta</taxon>
        <taxon>Spermatophyta</taxon>
        <taxon>Magnoliopsida</taxon>
        <taxon>eudicotyledons</taxon>
        <taxon>Gunneridae</taxon>
        <taxon>Pentapetalae</taxon>
        <taxon>rosids</taxon>
        <taxon>malvids</taxon>
        <taxon>Brassicales</taxon>
        <taxon>Brassicaceae</taxon>
        <taxon>Brassiceae</taxon>
        <taxon>Brassica</taxon>
    </lineage>
</organism>
<feature type="compositionally biased region" description="Polar residues" evidence="1">
    <location>
        <begin position="10"/>
        <end position="20"/>
    </location>
</feature>
<accession>A0A0D3AAG7</accession>
<name>A0A0D3AAG7_BRAOL</name>
<evidence type="ECO:0000313" key="3">
    <source>
        <dbReference type="Proteomes" id="UP000032141"/>
    </source>
</evidence>
<evidence type="ECO:0000313" key="2">
    <source>
        <dbReference type="EnsemblPlants" id="Bo1g094350.1"/>
    </source>
</evidence>
<dbReference type="Proteomes" id="UP000032141">
    <property type="component" value="Chromosome C1"/>
</dbReference>
<dbReference type="HOGENOM" id="CLU_3035131_0_0_1"/>
<proteinExistence type="predicted"/>
<evidence type="ECO:0000256" key="1">
    <source>
        <dbReference type="SAM" id="MobiDB-lite"/>
    </source>
</evidence>
<protein>
    <submittedName>
        <fullName evidence="2">Uncharacterized protein</fullName>
    </submittedName>
</protein>
<sequence>MALRYGISGPRTSSSSILGRNGSVSRPRDFTTMGLVRGWQSAILNLLSTFSVYAI</sequence>
<feature type="region of interest" description="Disordered" evidence="1">
    <location>
        <begin position="1"/>
        <end position="20"/>
    </location>
</feature>
<reference evidence="2 3" key="1">
    <citation type="journal article" date="2014" name="Genome Biol.">
        <title>Transcriptome and methylome profiling reveals relics of genome dominance in the mesopolyploid Brassica oleracea.</title>
        <authorList>
            <person name="Parkin I.A."/>
            <person name="Koh C."/>
            <person name="Tang H."/>
            <person name="Robinson S.J."/>
            <person name="Kagale S."/>
            <person name="Clarke W.E."/>
            <person name="Town C.D."/>
            <person name="Nixon J."/>
            <person name="Krishnakumar V."/>
            <person name="Bidwell S.L."/>
            <person name="Denoeud F."/>
            <person name="Belcram H."/>
            <person name="Links M.G."/>
            <person name="Just J."/>
            <person name="Clarke C."/>
            <person name="Bender T."/>
            <person name="Huebert T."/>
            <person name="Mason A.S."/>
            <person name="Pires J.C."/>
            <person name="Barker G."/>
            <person name="Moore J."/>
            <person name="Walley P.G."/>
            <person name="Manoli S."/>
            <person name="Batley J."/>
            <person name="Edwards D."/>
            <person name="Nelson M.N."/>
            <person name="Wang X."/>
            <person name="Paterson A.H."/>
            <person name="King G."/>
            <person name="Bancroft I."/>
            <person name="Chalhoub B."/>
            <person name="Sharpe A.G."/>
        </authorList>
    </citation>
    <scope>NUCLEOTIDE SEQUENCE</scope>
    <source>
        <strain evidence="2 3">cv. TO1000</strain>
    </source>
</reference>
<keyword evidence="3" id="KW-1185">Reference proteome</keyword>